<dbReference type="GO" id="GO:0004856">
    <property type="term" value="F:D-xylulokinase activity"/>
    <property type="evidence" value="ECO:0007669"/>
    <property type="project" value="InterPro"/>
</dbReference>
<dbReference type="GO" id="GO:0005997">
    <property type="term" value="P:xylulose metabolic process"/>
    <property type="evidence" value="ECO:0007669"/>
    <property type="project" value="InterPro"/>
</dbReference>
<evidence type="ECO:0000256" key="4">
    <source>
        <dbReference type="ARBA" id="ARBA00022629"/>
    </source>
</evidence>
<dbReference type="InterPro" id="IPR018484">
    <property type="entry name" value="FGGY_N"/>
</dbReference>
<evidence type="ECO:0000256" key="1">
    <source>
        <dbReference type="ARBA" id="ARBA00005190"/>
    </source>
</evidence>
<keyword evidence="4" id="KW-0859">Xylose metabolism</keyword>
<evidence type="ECO:0000256" key="5">
    <source>
        <dbReference type="ARBA" id="ARBA00022679"/>
    </source>
</evidence>
<comment type="pathway">
    <text evidence="1">Polyol metabolism; glycerol degradation via glycerol kinase pathway; sn-glycerol 3-phosphate from glycerol: step 1/1.</text>
</comment>
<feature type="domain" description="Carbohydrate kinase FGGY N-terminal" evidence="10">
    <location>
        <begin position="1"/>
        <end position="242"/>
    </location>
</feature>
<evidence type="ECO:0000256" key="3">
    <source>
        <dbReference type="ARBA" id="ARBA00012099"/>
    </source>
</evidence>
<dbReference type="Pfam" id="PF00370">
    <property type="entry name" value="FGGY_N"/>
    <property type="match status" value="1"/>
</dbReference>
<accession>A0A914I0E7</accession>
<dbReference type="PROSITE" id="PS00933">
    <property type="entry name" value="FGGY_KINASES_1"/>
    <property type="match status" value="1"/>
</dbReference>
<dbReference type="HAMAP" id="MF_02220">
    <property type="entry name" value="XylB"/>
    <property type="match status" value="1"/>
</dbReference>
<evidence type="ECO:0000256" key="6">
    <source>
        <dbReference type="ARBA" id="ARBA00022741"/>
    </source>
</evidence>
<evidence type="ECO:0000259" key="11">
    <source>
        <dbReference type="Pfam" id="PF02782"/>
    </source>
</evidence>
<dbReference type="Proteomes" id="UP000887572">
    <property type="component" value="Unplaced"/>
</dbReference>
<keyword evidence="12" id="KW-1185">Reference proteome</keyword>
<protein>
    <recommendedName>
        <fullName evidence="3">glycerol kinase</fullName>
        <ecNumber evidence="3">2.7.1.30</ecNumber>
    </recommendedName>
</protein>
<dbReference type="AlphaFoldDB" id="A0A914I0E7"/>
<dbReference type="GO" id="GO:0004370">
    <property type="term" value="F:glycerol kinase activity"/>
    <property type="evidence" value="ECO:0007669"/>
    <property type="project" value="UniProtKB-EC"/>
</dbReference>
<dbReference type="GO" id="GO:0005524">
    <property type="term" value="F:ATP binding"/>
    <property type="evidence" value="ECO:0007669"/>
    <property type="project" value="UniProtKB-KW"/>
</dbReference>
<dbReference type="InterPro" id="IPR018483">
    <property type="entry name" value="Carb_kinase_FGGY_CS"/>
</dbReference>
<evidence type="ECO:0000259" key="10">
    <source>
        <dbReference type="Pfam" id="PF00370"/>
    </source>
</evidence>
<keyword evidence="7" id="KW-0418">Kinase</keyword>
<proteinExistence type="inferred from homology"/>
<keyword evidence="6" id="KW-0547">Nucleotide-binding</keyword>
<dbReference type="PANTHER" id="PTHR43095">
    <property type="entry name" value="SUGAR KINASE"/>
    <property type="match status" value="1"/>
</dbReference>
<evidence type="ECO:0000256" key="2">
    <source>
        <dbReference type="ARBA" id="ARBA00009156"/>
    </source>
</evidence>
<dbReference type="SUPFAM" id="SSF53067">
    <property type="entry name" value="Actin-like ATPase domain"/>
    <property type="match status" value="2"/>
</dbReference>
<sequence length="491" mass="52820">MFLGIDLGTSGVKTLLIDAEQRVIDSASAPLNVSHPSDGWSEQCPSDWVRATRDAIDRLRHSNPKAFSALRGIGLSGQMHGAVLVDAAGVPLRPCILWNDTRSHREAAKLNADGRFRTISGNAVFPGFTAPKLEWVRRNEPKLFASIAKVLLPKDYLRFWLTGEYVSDVTDASGTCWLDVGRRCWSAELLSAVGLTVAQMPRLVESSETAGILLYELAKYWGLSGRVIVAGGAGDNAAAACGAGIVRQGDALLSLGTSGVLFCPVDAYRTDDSVGGVHTFCFLPAMWHQMGVILSATDSLNWLAKAIGGDSAFLPNDLTAELGTDLNAPGAVIFLPYLSGERTPHNDAIVRGCFTGLSHKTDRKALTQAVLEGVAFAFRDSLEALCDNGTKRPSRIVATGGGIRCAYWMKLIATVLGIVIEVPSEERGNLGAAFGAARLGMIAAEGLDPLRVCTSPPIGQRFEPNKELMEPFGRNYRRYRTLYPALRSINE</sequence>
<name>A0A914I0E7_GLORO</name>
<dbReference type="NCBIfam" id="TIGR01312">
    <property type="entry name" value="XylB"/>
    <property type="match status" value="1"/>
</dbReference>
<evidence type="ECO:0000313" key="12">
    <source>
        <dbReference type="Proteomes" id="UP000887572"/>
    </source>
</evidence>
<evidence type="ECO:0000313" key="13">
    <source>
        <dbReference type="WBParaSite" id="Gr19_v10_g5452.t1"/>
    </source>
</evidence>
<dbReference type="PANTHER" id="PTHR43095:SF6">
    <property type="entry name" value="XYLULOSE KINASE"/>
    <property type="match status" value="1"/>
</dbReference>
<evidence type="ECO:0000256" key="9">
    <source>
        <dbReference type="ARBA" id="ARBA00023277"/>
    </source>
</evidence>
<dbReference type="InterPro" id="IPR018485">
    <property type="entry name" value="FGGY_C"/>
</dbReference>
<dbReference type="Pfam" id="PF02782">
    <property type="entry name" value="FGGY_C"/>
    <property type="match status" value="1"/>
</dbReference>
<comment type="similarity">
    <text evidence="2">Belongs to the FGGY kinase family.</text>
</comment>
<feature type="domain" description="Carbohydrate kinase FGGY C-terminal" evidence="11">
    <location>
        <begin position="252"/>
        <end position="444"/>
    </location>
</feature>
<dbReference type="InterPro" id="IPR050406">
    <property type="entry name" value="FGGY_Carb_Kinase"/>
</dbReference>
<reference evidence="13" key="1">
    <citation type="submission" date="2022-11" db="UniProtKB">
        <authorList>
            <consortium name="WormBaseParasite"/>
        </authorList>
    </citation>
    <scope>IDENTIFICATION</scope>
</reference>
<organism evidence="12 13">
    <name type="scientific">Globodera rostochiensis</name>
    <name type="common">Golden nematode worm</name>
    <name type="synonym">Heterodera rostochiensis</name>
    <dbReference type="NCBI Taxonomy" id="31243"/>
    <lineage>
        <taxon>Eukaryota</taxon>
        <taxon>Metazoa</taxon>
        <taxon>Ecdysozoa</taxon>
        <taxon>Nematoda</taxon>
        <taxon>Chromadorea</taxon>
        <taxon>Rhabditida</taxon>
        <taxon>Tylenchina</taxon>
        <taxon>Tylenchomorpha</taxon>
        <taxon>Tylenchoidea</taxon>
        <taxon>Heteroderidae</taxon>
        <taxon>Heteroderinae</taxon>
        <taxon>Globodera</taxon>
    </lineage>
</organism>
<keyword evidence="5" id="KW-0808">Transferase</keyword>
<keyword evidence="8" id="KW-0067">ATP-binding</keyword>
<dbReference type="CDD" id="cd07808">
    <property type="entry name" value="ASKHA_NBD_FGGY_EcXK-like"/>
    <property type="match status" value="1"/>
</dbReference>
<evidence type="ECO:0000256" key="7">
    <source>
        <dbReference type="ARBA" id="ARBA00022777"/>
    </source>
</evidence>
<evidence type="ECO:0000256" key="8">
    <source>
        <dbReference type="ARBA" id="ARBA00022840"/>
    </source>
</evidence>
<dbReference type="PIRSF" id="PIRSF000538">
    <property type="entry name" value="GlpK"/>
    <property type="match status" value="1"/>
</dbReference>
<dbReference type="EC" id="2.7.1.30" evidence="3"/>
<dbReference type="GO" id="GO:0042732">
    <property type="term" value="P:D-xylose metabolic process"/>
    <property type="evidence" value="ECO:0007669"/>
    <property type="project" value="UniProtKB-KW"/>
</dbReference>
<keyword evidence="9" id="KW-0119">Carbohydrate metabolism</keyword>
<dbReference type="WBParaSite" id="Gr19_v10_g5452.t1">
    <property type="protein sequence ID" value="Gr19_v10_g5452.t1"/>
    <property type="gene ID" value="Gr19_v10_g5452"/>
</dbReference>
<dbReference type="InterPro" id="IPR000577">
    <property type="entry name" value="Carb_kinase_FGGY"/>
</dbReference>
<dbReference type="InterPro" id="IPR043129">
    <property type="entry name" value="ATPase_NBD"/>
</dbReference>
<dbReference type="Gene3D" id="3.30.420.40">
    <property type="match status" value="2"/>
</dbReference>
<dbReference type="InterPro" id="IPR006000">
    <property type="entry name" value="Xylulokinase"/>
</dbReference>